<keyword evidence="1" id="KW-0732">Signal</keyword>
<accession>A0A9E2NS64</accession>
<dbReference type="AlphaFoldDB" id="A0A9E2NS64"/>
<evidence type="ECO:0000313" key="2">
    <source>
        <dbReference type="EMBL" id="MBU3826848.1"/>
    </source>
</evidence>
<name>A0A9E2NS64_9GAMM</name>
<evidence type="ECO:0000256" key="1">
    <source>
        <dbReference type="SAM" id="SignalP"/>
    </source>
</evidence>
<sequence length="84" mass="8935">MQVFKIGLAVLCVALYCGSGWATDDKVTAKDGAQMQLTDKSMPTRVLEGGTPIKLHFGDKVIPGRLNDSVTAQAFIAKLPLTVS</sequence>
<reference evidence="2" key="2">
    <citation type="submission" date="2021-04" db="EMBL/GenBank/DDBJ databases">
        <authorList>
            <person name="Gilroy R."/>
        </authorList>
    </citation>
    <scope>NUCLEOTIDE SEQUENCE</scope>
    <source>
        <strain evidence="2">687</strain>
    </source>
</reference>
<protein>
    <submittedName>
        <fullName evidence="2">Uncharacterized protein</fullName>
    </submittedName>
</protein>
<dbReference type="EMBL" id="JAHLFG010000055">
    <property type="protein sequence ID" value="MBU3826848.1"/>
    <property type="molecule type" value="Genomic_DNA"/>
</dbReference>
<proteinExistence type="predicted"/>
<feature type="non-terminal residue" evidence="2">
    <location>
        <position position="84"/>
    </location>
</feature>
<feature type="chain" id="PRO_5038921685" evidence="1">
    <location>
        <begin position="23"/>
        <end position="84"/>
    </location>
</feature>
<evidence type="ECO:0000313" key="3">
    <source>
        <dbReference type="Proteomes" id="UP000824150"/>
    </source>
</evidence>
<reference evidence="2" key="1">
    <citation type="journal article" date="2021" name="PeerJ">
        <title>Extensive microbial diversity within the chicken gut microbiome revealed by metagenomics and culture.</title>
        <authorList>
            <person name="Gilroy R."/>
            <person name="Ravi A."/>
            <person name="Getino M."/>
            <person name="Pursley I."/>
            <person name="Horton D.L."/>
            <person name="Alikhan N.F."/>
            <person name="Baker D."/>
            <person name="Gharbi K."/>
            <person name="Hall N."/>
            <person name="Watson M."/>
            <person name="Adriaenssens E.M."/>
            <person name="Foster-Nyarko E."/>
            <person name="Jarju S."/>
            <person name="Secka A."/>
            <person name="Antonio M."/>
            <person name="Oren A."/>
            <person name="Chaudhuri R.R."/>
            <person name="La Ragione R."/>
            <person name="Hildebrand F."/>
            <person name="Pallen M.J."/>
        </authorList>
    </citation>
    <scope>NUCLEOTIDE SEQUENCE</scope>
    <source>
        <strain evidence="2">687</strain>
    </source>
</reference>
<feature type="signal peptide" evidence="1">
    <location>
        <begin position="1"/>
        <end position="22"/>
    </location>
</feature>
<comment type="caution">
    <text evidence="2">The sequence shown here is derived from an EMBL/GenBank/DDBJ whole genome shotgun (WGS) entry which is preliminary data.</text>
</comment>
<organism evidence="2 3">
    <name type="scientific">Candidatus Anaerobiospirillum merdipullorum</name>
    <dbReference type="NCBI Taxonomy" id="2838450"/>
    <lineage>
        <taxon>Bacteria</taxon>
        <taxon>Pseudomonadati</taxon>
        <taxon>Pseudomonadota</taxon>
        <taxon>Gammaproteobacteria</taxon>
        <taxon>Aeromonadales</taxon>
        <taxon>Succinivibrionaceae</taxon>
        <taxon>Anaerobiospirillum</taxon>
    </lineage>
</organism>
<gene>
    <name evidence="2" type="ORF">IAA31_05100</name>
</gene>
<dbReference type="Proteomes" id="UP000824150">
    <property type="component" value="Unassembled WGS sequence"/>
</dbReference>